<comment type="catalytic activity">
    <reaction evidence="6">
        <text>guanosine(2069) in 23S rRNA + S-adenosyl-L-methionine = N(2)-methylguanosine(2069) in 23S rRNA + S-adenosyl-L-homocysteine + H(+)</text>
        <dbReference type="Rhea" id="RHEA:43772"/>
        <dbReference type="Rhea" id="RHEA-COMP:10688"/>
        <dbReference type="Rhea" id="RHEA-COMP:10689"/>
        <dbReference type="ChEBI" id="CHEBI:15378"/>
        <dbReference type="ChEBI" id="CHEBI:57856"/>
        <dbReference type="ChEBI" id="CHEBI:59789"/>
        <dbReference type="ChEBI" id="CHEBI:74269"/>
        <dbReference type="ChEBI" id="CHEBI:74481"/>
        <dbReference type="EC" id="2.1.1.264"/>
    </reaction>
</comment>
<keyword evidence="2 6" id="KW-0698">rRNA processing</keyword>
<dbReference type="PANTHER" id="PTHR47313">
    <property type="entry name" value="RIBOSOMAL RNA LARGE SUBUNIT METHYLTRANSFERASE K/L"/>
    <property type="match status" value="1"/>
</dbReference>
<dbReference type="EC" id="2.1.1.264" evidence="6"/>
<dbReference type="SMART" id="SM00981">
    <property type="entry name" value="THUMP"/>
    <property type="match status" value="1"/>
</dbReference>
<protein>
    <recommendedName>
        <fullName evidence="6">Ribosomal RNA large subunit methyltransferase K/L</fullName>
    </recommendedName>
    <domain>
        <recommendedName>
            <fullName evidence="6">23S rRNA m2G2445 methyltransferase</fullName>
            <ecNumber evidence="6">2.1.1.173</ecNumber>
        </recommendedName>
        <alternativeName>
            <fullName evidence="6">rRNA (guanine-N(2)-)-methyltransferase RlmL</fullName>
        </alternativeName>
    </domain>
    <domain>
        <recommendedName>
            <fullName evidence="6">23S rRNA m7G2069 methyltransferase</fullName>
            <ecNumber evidence="6">2.1.1.264</ecNumber>
        </recommendedName>
        <alternativeName>
            <fullName evidence="6">rRNA (guanine-N(7)-)-methyltransferase RlmK</fullName>
        </alternativeName>
    </domain>
</protein>
<evidence type="ECO:0000256" key="2">
    <source>
        <dbReference type="ARBA" id="ARBA00022552"/>
    </source>
</evidence>
<dbReference type="InterPro" id="IPR017244">
    <property type="entry name" value="23SrRNA_methyltr_KL"/>
</dbReference>
<evidence type="ECO:0000256" key="7">
    <source>
        <dbReference type="PROSITE-ProRule" id="PRU00529"/>
    </source>
</evidence>
<dbReference type="NCBIfam" id="NF008748">
    <property type="entry name" value="PRK11783.1"/>
    <property type="match status" value="1"/>
</dbReference>
<comment type="similarity">
    <text evidence="6">Belongs to the methyltransferase superfamily. RlmKL family.</text>
</comment>
<gene>
    <name evidence="6" type="primary">rlmL</name>
    <name evidence="9" type="ORF">GZ78_27150</name>
</gene>
<dbReference type="InterPro" id="IPR004114">
    <property type="entry name" value="THUMP_dom"/>
</dbReference>
<dbReference type="PROSITE" id="PS51165">
    <property type="entry name" value="THUMP"/>
    <property type="match status" value="1"/>
</dbReference>
<dbReference type="Gene3D" id="3.40.50.150">
    <property type="entry name" value="Vaccinia Virus protein VP39"/>
    <property type="match status" value="2"/>
</dbReference>
<dbReference type="CDD" id="cd11715">
    <property type="entry name" value="THUMP_AdoMetMT"/>
    <property type="match status" value="1"/>
</dbReference>
<keyword evidence="3 6" id="KW-0489">Methyltransferase</keyword>
<dbReference type="AlphaFoldDB" id="A0A081N437"/>
<evidence type="ECO:0000256" key="3">
    <source>
        <dbReference type="ARBA" id="ARBA00022603"/>
    </source>
</evidence>
<dbReference type="InterPro" id="IPR002052">
    <property type="entry name" value="DNA_methylase_N6_adenine_CS"/>
</dbReference>
<dbReference type="Gene3D" id="3.30.750.80">
    <property type="entry name" value="RNA methyltransferase domain (HRMD) like"/>
    <property type="match status" value="1"/>
</dbReference>
<evidence type="ECO:0000313" key="9">
    <source>
        <dbReference type="EMBL" id="KEQ13210.1"/>
    </source>
</evidence>
<evidence type="ECO:0000256" key="4">
    <source>
        <dbReference type="ARBA" id="ARBA00022679"/>
    </source>
</evidence>
<keyword evidence="4 6" id="KW-0808">Transferase</keyword>
<dbReference type="EMBL" id="JOKH01000009">
    <property type="protein sequence ID" value="KEQ13210.1"/>
    <property type="molecule type" value="Genomic_DNA"/>
</dbReference>
<evidence type="ECO:0000259" key="8">
    <source>
        <dbReference type="PROSITE" id="PS51165"/>
    </source>
</evidence>
<dbReference type="CDD" id="cd02440">
    <property type="entry name" value="AdoMet_MTases"/>
    <property type="match status" value="1"/>
</dbReference>
<dbReference type="Pfam" id="PF10672">
    <property type="entry name" value="Methyltrans_SAM"/>
    <property type="match status" value="1"/>
</dbReference>
<evidence type="ECO:0000313" key="10">
    <source>
        <dbReference type="Proteomes" id="UP000028073"/>
    </source>
</evidence>
<dbReference type="GO" id="GO:0005737">
    <property type="term" value="C:cytoplasm"/>
    <property type="evidence" value="ECO:0007669"/>
    <property type="project" value="UniProtKB-SubCell"/>
</dbReference>
<dbReference type="Pfam" id="PF01170">
    <property type="entry name" value="UPF0020"/>
    <property type="match status" value="1"/>
</dbReference>
<comment type="subcellular location">
    <subcellularLocation>
        <location evidence="6">Cytoplasm</location>
    </subcellularLocation>
</comment>
<feature type="domain" description="THUMP" evidence="8">
    <location>
        <begin position="51"/>
        <end position="162"/>
    </location>
</feature>
<dbReference type="Gene3D" id="3.30.2130.30">
    <property type="match status" value="1"/>
</dbReference>
<comment type="catalytic activity">
    <reaction evidence="6">
        <text>guanosine(2445) in 23S rRNA + S-adenosyl-L-methionine = N(2)-methylguanosine(2445) in 23S rRNA + S-adenosyl-L-homocysteine + H(+)</text>
        <dbReference type="Rhea" id="RHEA:42740"/>
        <dbReference type="Rhea" id="RHEA-COMP:10215"/>
        <dbReference type="Rhea" id="RHEA-COMP:10216"/>
        <dbReference type="ChEBI" id="CHEBI:15378"/>
        <dbReference type="ChEBI" id="CHEBI:57856"/>
        <dbReference type="ChEBI" id="CHEBI:59789"/>
        <dbReference type="ChEBI" id="CHEBI:74269"/>
        <dbReference type="ChEBI" id="CHEBI:74481"/>
        <dbReference type="EC" id="2.1.1.173"/>
    </reaction>
</comment>
<dbReference type="GO" id="GO:0003723">
    <property type="term" value="F:RNA binding"/>
    <property type="evidence" value="ECO:0007669"/>
    <property type="project" value="UniProtKB-UniRule"/>
</dbReference>
<dbReference type="Pfam" id="PF02926">
    <property type="entry name" value="THUMP"/>
    <property type="match status" value="1"/>
</dbReference>
<keyword evidence="10" id="KW-1185">Reference proteome</keyword>
<dbReference type="PROSITE" id="PS00092">
    <property type="entry name" value="N6_MTASE"/>
    <property type="match status" value="1"/>
</dbReference>
<organism evidence="9 10">
    <name type="scientific">Endozoicomonas numazuensis</name>
    <dbReference type="NCBI Taxonomy" id="1137799"/>
    <lineage>
        <taxon>Bacteria</taxon>
        <taxon>Pseudomonadati</taxon>
        <taxon>Pseudomonadota</taxon>
        <taxon>Gammaproteobacteria</taxon>
        <taxon>Oceanospirillales</taxon>
        <taxon>Endozoicomonadaceae</taxon>
        <taxon>Endozoicomonas</taxon>
    </lineage>
</organism>
<comment type="function">
    <text evidence="6">Specifically methylates the guanine in position 2445 (m2G2445) and the guanine in position 2069 (m7G2069) of 23S rRNA.</text>
</comment>
<dbReference type="eggNOG" id="COG1092">
    <property type="taxonomic scope" value="Bacteria"/>
</dbReference>
<dbReference type="GO" id="GO:0070043">
    <property type="term" value="F:rRNA (guanine-N7-)-methyltransferase activity"/>
    <property type="evidence" value="ECO:0007669"/>
    <property type="project" value="UniProtKB-UniRule"/>
</dbReference>
<evidence type="ECO:0000256" key="5">
    <source>
        <dbReference type="ARBA" id="ARBA00022691"/>
    </source>
</evidence>
<dbReference type="Pfam" id="PF22020">
    <property type="entry name" value="RlmL_1st"/>
    <property type="match status" value="1"/>
</dbReference>
<dbReference type="PIRSF" id="PIRSF037618">
    <property type="entry name" value="RNA_Mtase_bacteria_prd"/>
    <property type="match status" value="1"/>
</dbReference>
<dbReference type="eggNOG" id="COG0116">
    <property type="taxonomic scope" value="Bacteria"/>
</dbReference>
<sequence>MNTPLAERSLELFASCPKGLEILLAKELSDIGAESVRETVAGVSFTGSLEVAYKSCLWSRLASRVLLRLGEIKSDTKENLYQGVKTFEWDDHLDNQSSFRVDFTGSTPDINHTKYGAQVVKDAIVDQLRDDHGWRPSVSAANPDLRINVHARGKSAFVSIDLSGQSLHQRGYRQDSGEAPLKENLAAAILIRAGWPEMAAQGKTLMDPMCGAGTLLIEGGMMAADIAPGLLRARFGFDRWMGHVPKVWMKVLEEARERRQQGLAAMSSDIIGFEGLGSVTHRAKSNLERVGLAKRITIRQQELKDLEMGENVEPGLVICNPPYGERMGDEASLVYLYKHLGEKLKQNCPGWEAGIFTGTPNLVKSLGMGPRKSYALFNGALPCKLFLYDIRSREAREAVAEKQESNQAEARTVTFISEGANMFANRLKKNFKQMSKWARKNNIDCYRVYDADMPEYAVAVDLYRDWVHVQEYAAPKSINEDKAQERLMEALAVTPEVLNIPDENIVLKRRERQSGASQYVRQDQQDQMMEVAEGGCRLLVNLHDYLDTGLFLDHRKMRMRLQQEAEGKRFLNLFCYTATATVHAAMGGAVSSTSVDLSNTYLSWGQKNLALNGLSERRHRLEREDCLKWLEKDTNEYDLIFMDPPTFSNSKKLEGVFDVQKDHFRLIELAVKRLSSSGILYFSNNFRKFKLDERVESEFVVEEITHQTIDRDFQRRKGIHRSWKIMQK</sequence>
<comment type="caution">
    <text evidence="9">The sequence shown here is derived from an EMBL/GenBank/DDBJ whole genome shotgun (WGS) entry which is preliminary data.</text>
</comment>
<dbReference type="InterPro" id="IPR029063">
    <property type="entry name" value="SAM-dependent_MTases_sf"/>
</dbReference>
<keyword evidence="1 6" id="KW-0963">Cytoplasm</keyword>
<dbReference type="PANTHER" id="PTHR47313:SF1">
    <property type="entry name" value="RIBOSOMAL RNA LARGE SUBUNIT METHYLTRANSFERASE K_L"/>
    <property type="match status" value="1"/>
</dbReference>
<dbReference type="STRING" id="1137799.GZ78_27150"/>
<dbReference type="InterPro" id="IPR019614">
    <property type="entry name" value="SAM-dep_methyl-trfase"/>
</dbReference>
<dbReference type="InterPro" id="IPR054170">
    <property type="entry name" value="RlmL_1st"/>
</dbReference>
<dbReference type="InterPro" id="IPR000241">
    <property type="entry name" value="RlmKL-like_Mtase"/>
</dbReference>
<dbReference type="OrthoDB" id="9809404at2"/>
<dbReference type="SUPFAM" id="SSF53335">
    <property type="entry name" value="S-adenosyl-L-methionine-dependent methyltransferases"/>
    <property type="match status" value="2"/>
</dbReference>
<dbReference type="Proteomes" id="UP000028073">
    <property type="component" value="Unassembled WGS sequence"/>
</dbReference>
<dbReference type="RefSeq" id="WP_034842481.1">
    <property type="nucleotide sequence ID" value="NZ_JOKH01000009.1"/>
</dbReference>
<evidence type="ECO:0000256" key="6">
    <source>
        <dbReference type="HAMAP-Rule" id="MF_01858"/>
    </source>
</evidence>
<proteinExistence type="inferred from homology"/>
<keyword evidence="5 6" id="KW-0949">S-adenosyl-L-methionine</keyword>
<dbReference type="HAMAP" id="MF_01858">
    <property type="entry name" value="23SrRNA_methyltr_KL"/>
    <property type="match status" value="1"/>
</dbReference>
<dbReference type="GO" id="GO:0052915">
    <property type="term" value="F:23S rRNA (guanine(2445)-N(2))-methyltransferase activity"/>
    <property type="evidence" value="ECO:0007669"/>
    <property type="project" value="UniProtKB-UniRule"/>
</dbReference>
<name>A0A081N437_9GAMM</name>
<accession>A0A081N437</accession>
<reference evidence="9 10" key="1">
    <citation type="submission" date="2014-06" db="EMBL/GenBank/DDBJ databases">
        <title>Whole Genome Sequences of Three Symbiotic Endozoicomonas Bacteria.</title>
        <authorList>
            <person name="Neave M.J."/>
            <person name="Apprill A."/>
            <person name="Voolstra C.R."/>
        </authorList>
    </citation>
    <scope>NUCLEOTIDE SEQUENCE [LARGE SCALE GENOMIC DNA]</scope>
    <source>
        <strain evidence="9 10">DSM 25634</strain>
    </source>
</reference>
<keyword evidence="7" id="KW-0694">RNA-binding</keyword>
<evidence type="ECO:0000256" key="1">
    <source>
        <dbReference type="ARBA" id="ARBA00022490"/>
    </source>
</evidence>
<dbReference type="EC" id="2.1.1.173" evidence="6"/>